<gene>
    <name evidence="2" type="ORF">DI536_01830</name>
</gene>
<dbReference type="Proteomes" id="UP000249061">
    <property type="component" value="Unassembled WGS sequence"/>
</dbReference>
<keyword evidence="1" id="KW-1133">Transmembrane helix</keyword>
<name>A0A2W5VSP0_9BACT</name>
<protein>
    <submittedName>
        <fullName evidence="2">Uncharacterized protein</fullName>
    </submittedName>
</protein>
<organism evidence="2 3">
    <name type="scientific">Archangium gephyra</name>
    <dbReference type="NCBI Taxonomy" id="48"/>
    <lineage>
        <taxon>Bacteria</taxon>
        <taxon>Pseudomonadati</taxon>
        <taxon>Myxococcota</taxon>
        <taxon>Myxococcia</taxon>
        <taxon>Myxococcales</taxon>
        <taxon>Cystobacterineae</taxon>
        <taxon>Archangiaceae</taxon>
        <taxon>Archangium</taxon>
    </lineage>
</organism>
<keyword evidence="1" id="KW-0812">Transmembrane</keyword>
<dbReference type="AlphaFoldDB" id="A0A2W5VSP0"/>
<evidence type="ECO:0000313" key="2">
    <source>
        <dbReference type="EMBL" id="PZR18644.1"/>
    </source>
</evidence>
<keyword evidence="1" id="KW-0472">Membrane</keyword>
<evidence type="ECO:0000256" key="1">
    <source>
        <dbReference type="SAM" id="Phobius"/>
    </source>
</evidence>
<evidence type="ECO:0000313" key="3">
    <source>
        <dbReference type="Proteomes" id="UP000249061"/>
    </source>
</evidence>
<comment type="caution">
    <text evidence="2">The sequence shown here is derived from an EMBL/GenBank/DDBJ whole genome shotgun (WGS) entry which is preliminary data.</text>
</comment>
<feature type="transmembrane region" description="Helical" evidence="1">
    <location>
        <begin position="188"/>
        <end position="207"/>
    </location>
</feature>
<proteinExistence type="predicted"/>
<reference evidence="2 3" key="1">
    <citation type="submission" date="2017-08" db="EMBL/GenBank/DDBJ databases">
        <title>Infants hospitalized years apart are colonized by the same room-sourced microbial strains.</title>
        <authorList>
            <person name="Brooks B."/>
            <person name="Olm M.R."/>
            <person name="Firek B.A."/>
            <person name="Baker R."/>
            <person name="Thomas B.C."/>
            <person name="Morowitz M.J."/>
            <person name="Banfield J.F."/>
        </authorList>
    </citation>
    <scope>NUCLEOTIDE SEQUENCE [LARGE SCALE GENOMIC DNA]</scope>
    <source>
        <strain evidence="2">S2_003_000_R2_14</strain>
    </source>
</reference>
<accession>A0A2W5VSP0</accession>
<dbReference type="EMBL" id="QFQP01000001">
    <property type="protein sequence ID" value="PZR18644.1"/>
    <property type="molecule type" value="Genomic_DNA"/>
</dbReference>
<sequence>MIEPIVFLVIAVVLLRVFAWRAVLCLKPDSARVELETPADVTRIPGELEDTWAELKTLGFVLLGAHSEKYPLKDEVLFIDGVHEKEPVVASLTVGPDEQDHLTLWTQSERGWVVTANFKRPSREVPGAYLSGFIDGAGAERLFKVHVRRVPEVGAPRRLDTLEKRVDAARAWFGGSGKPELRQEHAVGLLWSVGALGMVAAALFRLIA</sequence>